<sequence>MYKLYAVFVGMLISIMISFNSILSVNIGTYLSIVVIHLVGLISVSLIMIIFKLKLKIKKELPWYLYFSGLIGIVMLLFANLTVSHIGVALTVSLSLFGQSIMALVIDHYGLFGMDIVEISREKFISLFIVFIGIGFMYFL</sequence>
<evidence type="ECO:0000313" key="2">
    <source>
        <dbReference type="EMBL" id="BEP28538.1"/>
    </source>
</evidence>
<keyword evidence="1" id="KW-1133">Transmembrane helix</keyword>
<dbReference type="InterPro" id="IPR006750">
    <property type="entry name" value="YdcZ"/>
</dbReference>
<dbReference type="Pfam" id="PF04657">
    <property type="entry name" value="DMT_YdcZ"/>
    <property type="match status" value="1"/>
</dbReference>
<keyword evidence="1" id="KW-0812">Transmembrane</keyword>
<name>A0AAU9E2I8_9FIRM</name>
<protein>
    <submittedName>
        <fullName evidence="2">DMT family transporter</fullName>
    </submittedName>
</protein>
<evidence type="ECO:0000256" key="1">
    <source>
        <dbReference type="SAM" id="Phobius"/>
    </source>
</evidence>
<feature type="transmembrane region" description="Helical" evidence="1">
    <location>
        <begin position="124"/>
        <end position="139"/>
    </location>
</feature>
<gene>
    <name evidence="2" type="ORF">HLPR_08690</name>
</gene>
<dbReference type="PANTHER" id="PTHR34821:SF2">
    <property type="entry name" value="INNER MEMBRANE PROTEIN YDCZ"/>
    <property type="match status" value="1"/>
</dbReference>
<dbReference type="EMBL" id="AP028654">
    <property type="protein sequence ID" value="BEP28538.1"/>
    <property type="molecule type" value="Genomic_DNA"/>
</dbReference>
<feature type="transmembrane region" description="Helical" evidence="1">
    <location>
        <begin position="89"/>
        <end position="112"/>
    </location>
</feature>
<dbReference type="KEGG" id="hprf:HLPR_08690"/>
<dbReference type="GO" id="GO:0005886">
    <property type="term" value="C:plasma membrane"/>
    <property type="evidence" value="ECO:0007669"/>
    <property type="project" value="TreeGrafter"/>
</dbReference>
<dbReference type="PANTHER" id="PTHR34821">
    <property type="entry name" value="INNER MEMBRANE PROTEIN YDCZ"/>
    <property type="match status" value="1"/>
</dbReference>
<keyword evidence="1" id="KW-0472">Membrane</keyword>
<dbReference type="RefSeq" id="WP_338536851.1">
    <property type="nucleotide sequence ID" value="NZ_AP028654.1"/>
</dbReference>
<feature type="transmembrane region" description="Helical" evidence="1">
    <location>
        <begin position="29"/>
        <end position="51"/>
    </location>
</feature>
<evidence type="ECO:0000313" key="3">
    <source>
        <dbReference type="Proteomes" id="UP001321786"/>
    </source>
</evidence>
<feature type="transmembrane region" description="Helical" evidence="1">
    <location>
        <begin position="5"/>
        <end position="23"/>
    </location>
</feature>
<dbReference type="Proteomes" id="UP001321786">
    <property type="component" value="Chromosome"/>
</dbReference>
<feature type="transmembrane region" description="Helical" evidence="1">
    <location>
        <begin position="63"/>
        <end position="83"/>
    </location>
</feature>
<dbReference type="AlphaFoldDB" id="A0AAU9E2I8"/>
<keyword evidence="3" id="KW-1185">Reference proteome</keyword>
<organism evidence="2 3">
    <name type="scientific">Helicovermis profundi</name>
    <dbReference type="NCBI Taxonomy" id="3065157"/>
    <lineage>
        <taxon>Bacteria</taxon>
        <taxon>Bacillati</taxon>
        <taxon>Bacillota</taxon>
        <taxon>Clostridia</taxon>
        <taxon>Helicovermis</taxon>
    </lineage>
</organism>
<proteinExistence type="predicted"/>
<accession>A0AAU9E2I8</accession>
<reference evidence="2 3" key="1">
    <citation type="submission" date="2023-08" db="EMBL/GenBank/DDBJ databases">
        <title>Helicovermis profunda gen. nov., sp. nov., a novel mesophilic, fermentative bacterium within the Bacillota from a deep-sea hydrothermal vent chimney.</title>
        <authorList>
            <person name="Miyazaki U."/>
            <person name="Mizutani D."/>
            <person name="Hashimoto Y."/>
            <person name="Tame A."/>
            <person name="Sawayama S."/>
            <person name="Miyazaki J."/>
            <person name="Takai K."/>
            <person name="Nakagawa S."/>
        </authorList>
    </citation>
    <scope>NUCLEOTIDE SEQUENCE [LARGE SCALE GENOMIC DNA]</scope>
    <source>
        <strain evidence="2 3">S502</strain>
    </source>
</reference>